<feature type="compositionally biased region" description="Polar residues" evidence="1">
    <location>
        <begin position="7"/>
        <end position="21"/>
    </location>
</feature>
<gene>
    <name evidence="2" type="ORF">RYS15_03860</name>
</gene>
<organism evidence="2 3">
    <name type="scientific">Marinobacter xestospongiae</name>
    <dbReference type="NCBI Taxonomy" id="994319"/>
    <lineage>
        <taxon>Bacteria</taxon>
        <taxon>Pseudomonadati</taxon>
        <taxon>Pseudomonadota</taxon>
        <taxon>Gammaproteobacteria</taxon>
        <taxon>Pseudomonadales</taxon>
        <taxon>Marinobacteraceae</taxon>
        <taxon>Marinobacter</taxon>
    </lineage>
</organism>
<feature type="region of interest" description="Disordered" evidence="1">
    <location>
        <begin position="1"/>
        <end position="27"/>
    </location>
</feature>
<name>A0ABU3VU62_9GAMM</name>
<evidence type="ECO:0000313" key="3">
    <source>
        <dbReference type="Proteomes" id="UP001269819"/>
    </source>
</evidence>
<dbReference type="RefSeq" id="WP_316972678.1">
    <property type="nucleotide sequence ID" value="NZ_JAWIIJ010000002.1"/>
</dbReference>
<sequence length="116" mass="13220">MSKSDRSLSITGHEPSNSGNRENPFPEVIMPAMPPLGLITAIEDRIRNWRHRRMLQRLLKYDEFLLEDVGHHRADLVRASRLPLRVDPLKKLVEWREQSQGRSGGVALPLCDAGSE</sequence>
<reference evidence="2 3" key="1">
    <citation type="submission" date="2023-10" db="EMBL/GenBank/DDBJ databases">
        <title>Characteristics and mechanism of a salt-tolerant marine origin heterotrophic nitrifying- aerobic denitrifying bacteria Marinobacter xestospongiae HN1.</title>
        <authorList>
            <person name="Qi R."/>
        </authorList>
    </citation>
    <scope>NUCLEOTIDE SEQUENCE [LARGE SCALE GENOMIC DNA]</scope>
    <source>
        <strain evidence="2 3">HN1</strain>
    </source>
</reference>
<dbReference type="Proteomes" id="UP001269819">
    <property type="component" value="Unassembled WGS sequence"/>
</dbReference>
<keyword evidence="3" id="KW-1185">Reference proteome</keyword>
<evidence type="ECO:0008006" key="4">
    <source>
        <dbReference type="Google" id="ProtNLM"/>
    </source>
</evidence>
<evidence type="ECO:0000313" key="2">
    <source>
        <dbReference type="EMBL" id="MDV2077799.1"/>
    </source>
</evidence>
<dbReference type="EMBL" id="JAWIIJ010000002">
    <property type="protein sequence ID" value="MDV2077799.1"/>
    <property type="molecule type" value="Genomic_DNA"/>
</dbReference>
<protein>
    <recommendedName>
        <fullName evidence="4">DUF1127 domain-containing protein</fullName>
    </recommendedName>
</protein>
<proteinExistence type="predicted"/>
<comment type="caution">
    <text evidence="2">The sequence shown here is derived from an EMBL/GenBank/DDBJ whole genome shotgun (WGS) entry which is preliminary data.</text>
</comment>
<evidence type="ECO:0000256" key="1">
    <source>
        <dbReference type="SAM" id="MobiDB-lite"/>
    </source>
</evidence>
<accession>A0ABU3VU62</accession>
<feature type="region of interest" description="Disordered" evidence="1">
    <location>
        <begin position="97"/>
        <end position="116"/>
    </location>
</feature>